<dbReference type="PANTHER" id="PTHR33406:SF12">
    <property type="entry name" value="BLR2997 PROTEIN"/>
    <property type="match status" value="1"/>
</dbReference>
<reference evidence="9 10" key="1">
    <citation type="submission" date="2019-02" db="EMBL/GenBank/DDBJ databases">
        <title>Deep-cultivation of Planctomycetes and their phenomic and genomic characterization uncovers novel biology.</title>
        <authorList>
            <person name="Wiegand S."/>
            <person name="Jogler M."/>
            <person name="Boedeker C."/>
            <person name="Pinto D."/>
            <person name="Vollmers J."/>
            <person name="Rivas-Marin E."/>
            <person name="Kohn T."/>
            <person name="Peeters S.H."/>
            <person name="Heuer A."/>
            <person name="Rast P."/>
            <person name="Oberbeckmann S."/>
            <person name="Bunk B."/>
            <person name="Jeske O."/>
            <person name="Meyerdierks A."/>
            <person name="Storesund J.E."/>
            <person name="Kallscheuer N."/>
            <person name="Luecker S."/>
            <person name="Lage O.M."/>
            <person name="Pohl T."/>
            <person name="Merkel B.J."/>
            <person name="Hornburger P."/>
            <person name="Mueller R.-W."/>
            <person name="Bruemmer F."/>
            <person name="Labrenz M."/>
            <person name="Spormann A.M."/>
            <person name="Op den Camp H."/>
            <person name="Overmann J."/>
            <person name="Amann R."/>
            <person name="Jetten M.S.M."/>
            <person name="Mascher T."/>
            <person name="Medema M.H."/>
            <person name="Devos D.P."/>
            <person name="Kaster A.-K."/>
            <person name="Ovreas L."/>
            <person name="Rohde M."/>
            <person name="Galperin M.Y."/>
            <person name="Jogler C."/>
        </authorList>
    </citation>
    <scope>NUCLEOTIDE SEQUENCE [LARGE SCALE GENOMIC DNA]</scope>
    <source>
        <strain evidence="9 10">K23_9</strain>
    </source>
</reference>
<evidence type="ECO:0000259" key="8">
    <source>
        <dbReference type="PROSITE" id="PS50156"/>
    </source>
</evidence>
<feature type="transmembrane region" description="Helical" evidence="7">
    <location>
        <begin position="1099"/>
        <end position="1120"/>
    </location>
</feature>
<name>A0A517NX19_9BACT</name>
<evidence type="ECO:0000313" key="9">
    <source>
        <dbReference type="EMBL" id="QDT11682.1"/>
    </source>
</evidence>
<evidence type="ECO:0000256" key="7">
    <source>
        <dbReference type="SAM" id="Phobius"/>
    </source>
</evidence>
<dbReference type="InterPro" id="IPR004869">
    <property type="entry name" value="MMPL_dom"/>
</dbReference>
<dbReference type="InterPro" id="IPR000731">
    <property type="entry name" value="SSD"/>
</dbReference>
<dbReference type="PANTHER" id="PTHR33406">
    <property type="entry name" value="MEMBRANE PROTEIN MJ1562-RELATED"/>
    <property type="match status" value="1"/>
</dbReference>
<feature type="transmembrane region" description="Helical" evidence="7">
    <location>
        <begin position="499"/>
        <end position="523"/>
    </location>
</feature>
<dbReference type="SUPFAM" id="SSF82866">
    <property type="entry name" value="Multidrug efflux transporter AcrB transmembrane domain"/>
    <property type="match status" value="2"/>
</dbReference>
<evidence type="ECO:0000256" key="1">
    <source>
        <dbReference type="ARBA" id="ARBA00004651"/>
    </source>
</evidence>
<feature type="domain" description="SSD" evidence="8">
    <location>
        <begin position="467"/>
        <end position="597"/>
    </location>
</feature>
<feature type="transmembrane region" description="Helical" evidence="7">
    <location>
        <begin position="641"/>
        <end position="659"/>
    </location>
</feature>
<dbReference type="Gene3D" id="1.20.1640.10">
    <property type="entry name" value="Multidrug efflux transporter AcrB transmembrane domain"/>
    <property type="match status" value="2"/>
</dbReference>
<evidence type="ECO:0000256" key="5">
    <source>
        <dbReference type="ARBA" id="ARBA00023136"/>
    </source>
</evidence>
<dbReference type="PROSITE" id="PS50156">
    <property type="entry name" value="SSD"/>
    <property type="match status" value="1"/>
</dbReference>
<keyword evidence="3 7" id="KW-0812">Transmembrane</keyword>
<feature type="region of interest" description="Disordered" evidence="6">
    <location>
        <begin position="1203"/>
        <end position="1264"/>
    </location>
</feature>
<feature type="transmembrane region" description="Helical" evidence="7">
    <location>
        <begin position="1141"/>
        <end position="1164"/>
    </location>
</feature>
<sequence>MLGRSQPSAFPYFMNQPLLQRRSPLGLTYALLILTAFFFLIPSAFRAARLSLGQKENDVKDWLPSDFPETAELNWFADHFAGESFVLATWPGCTSGDKRLVMLEQKLRRETTGFDASVGMPPEEAKQYQRAKKTGAELGLLQTSREHDNWAGLNEKWLATPDGTWYYLTREGRLYRWEEGVNGPAKLIRSIKRKLGRHEVQGTFVTAFGDQKSDGTNPFYNDPSLICASLFQSVQTGDSIAADLSKPDGALWPVDLTEEDRRPMVAKRRAMERLTGTLFAPVVDSKFDWSPDAFRKIISKSQTGNLPEPFDLLVNQTLQRIADDKLDGDAATIATADSEIQSEAFYAVFDALKLTPPPRQTCVMVTLTDLAKENLAFAIGRGVMGGPRGRLLQLAEEAGVQPASPPSVAPPPFNRAEVESLSGAPPLRMGGPPVDNVAIDEEGTITLVRLVGYSILVGIILSYICFGSFKITLMVFIVGGTAAMLSMSFVWWTGGRVDAILMSMPSLVYVLGLSGAIHVINYYRDEVRARGKSGAAGRALRHAAMPCTLASITTAIGLISLHSSNLAPISNFGLYSAIGVIATLAILFSYLPASLEVFAPNFLQETKSVKKDADSTHAEPEEGWLSDAWAAVGRWITGHHALVATVSLVALAIASLGLFKIQTSVQLLKLFDPESRIIRDYAWMEDNFGKLVPMELIVRVPPSMQADTQGQVDKTADASVGSKDVKALSMLERAQTVSRITTVVRKTLGEQGLGVVGQAMSADTFLPPLPAPTNGWWPTISKFNSELLGGRDELLNSDYVRIEHDGPFRDSELWRISLRVGALSDTDYGYFISTLRTVVEPVLRAHDTRDELIAKLAIQGEKRLSGKDKVFVIGRRQPESLATAKLFHPELLTEHEPGDQSTDVGAIDTQAIYLATLNELLAGVEVPKPKWVDLNSLEKPAEVGGKIWNLILSKADAVIWVGDEDLEASDIAGAKHFINAQEIFQKDVHPQLAANNVPDVSGSGEIQAIYTGVIPVVYKAQRTLLSSLVRSIAMAFVLIALVMVVLLNPGRFPMSWLRPTNALTGLAAGSVSMIPNVFPVLLIFGVMGHRGNLVDIGTMMTASVAMGVAVDDTIHFLSWFRSYLDKGMDRVEAVIQTYRRVGPAMTQTTIVGGLGLFVFALSTFTPTQRFGTLMLVLLGAALVGDLILLPALLAGPLGKCFKPRESSTRTKSPVGPSPSGDSPSPDETKNESTDESQLDESSPLLKVHFPKHTRADRPHRVKRN</sequence>
<dbReference type="EMBL" id="CP036526">
    <property type="protein sequence ID" value="QDT11682.1"/>
    <property type="molecule type" value="Genomic_DNA"/>
</dbReference>
<evidence type="ECO:0000256" key="2">
    <source>
        <dbReference type="ARBA" id="ARBA00022475"/>
    </source>
</evidence>
<feature type="transmembrane region" description="Helical" evidence="7">
    <location>
        <begin position="543"/>
        <end position="561"/>
    </location>
</feature>
<feature type="transmembrane region" description="Helical" evidence="7">
    <location>
        <begin position="447"/>
        <end position="466"/>
    </location>
</feature>
<dbReference type="AlphaFoldDB" id="A0A517NX19"/>
<dbReference type="Pfam" id="PF03176">
    <property type="entry name" value="MMPL"/>
    <property type="match status" value="1"/>
</dbReference>
<evidence type="ECO:0000313" key="10">
    <source>
        <dbReference type="Proteomes" id="UP000319817"/>
    </source>
</evidence>
<proteinExistence type="predicted"/>
<accession>A0A517NX19</accession>
<evidence type="ECO:0000256" key="6">
    <source>
        <dbReference type="SAM" id="MobiDB-lite"/>
    </source>
</evidence>
<organism evidence="9 10">
    <name type="scientific">Stieleria marina</name>
    <dbReference type="NCBI Taxonomy" id="1930275"/>
    <lineage>
        <taxon>Bacteria</taxon>
        <taxon>Pseudomonadati</taxon>
        <taxon>Planctomycetota</taxon>
        <taxon>Planctomycetia</taxon>
        <taxon>Pirellulales</taxon>
        <taxon>Pirellulaceae</taxon>
        <taxon>Stieleria</taxon>
    </lineage>
</organism>
<comment type="subcellular location">
    <subcellularLocation>
        <location evidence="1">Cell membrane</location>
        <topology evidence="1">Multi-pass membrane protein</topology>
    </subcellularLocation>
</comment>
<evidence type="ECO:0000256" key="4">
    <source>
        <dbReference type="ARBA" id="ARBA00022989"/>
    </source>
</evidence>
<keyword evidence="2" id="KW-1003">Cell membrane</keyword>
<gene>
    <name evidence="9" type="ORF">K239x_36820</name>
</gene>
<dbReference type="GO" id="GO:0005886">
    <property type="term" value="C:plasma membrane"/>
    <property type="evidence" value="ECO:0007669"/>
    <property type="project" value="UniProtKB-SubCell"/>
</dbReference>
<protein>
    <submittedName>
        <fullName evidence="9">MMPL family protein</fullName>
    </submittedName>
</protein>
<evidence type="ECO:0000256" key="3">
    <source>
        <dbReference type="ARBA" id="ARBA00022692"/>
    </source>
</evidence>
<feature type="transmembrane region" description="Helical" evidence="7">
    <location>
        <begin position="473"/>
        <end position="493"/>
    </location>
</feature>
<keyword evidence="4 7" id="KW-1133">Transmembrane helix</keyword>
<feature type="transmembrane region" description="Helical" evidence="7">
    <location>
        <begin position="573"/>
        <end position="593"/>
    </location>
</feature>
<feature type="transmembrane region" description="Helical" evidence="7">
    <location>
        <begin position="1028"/>
        <end position="1050"/>
    </location>
</feature>
<dbReference type="InterPro" id="IPR050545">
    <property type="entry name" value="Mycobact_MmpL"/>
</dbReference>
<feature type="transmembrane region" description="Helical" evidence="7">
    <location>
        <begin position="1062"/>
        <end position="1087"/>
    </location>
</feature>
<feature type="transmembrane region" description="Helical" evidence="7">
    <location>
        <begin position="1170"/>
        <end position="1194"/>
    </location>
</feature>
<keyword evidence="10" id="KW-1185">Reference proteome</keyword>
<keyword evidence="5 7" id="KW-0472">Membrane</keyword>
<dbReference type="Proteomes" id="UP000319817">
    <property type="component" value="Chromosome"/>
</dbReference>
<feature type="compositionally biased region" description="Low complexity" evidence="6">
    <location>
        <begin position="1212"/>
        <end position="1225"/>
    </location>
</feature>